<gene>
    <name evidence="9" type="ordered locus">Sinac_5733</name>
</gene>
<accession>L0DM05</accession>
<dbReference type="KEGG" id="saci:Sinac_5733"/>
<evidence type="ECO:0000256" key="1">
    <source>
        <dbReference type="ARBA" id="ARBA00004196"/>
    </source>
</evidence>
<dbReference type="SUPFAM" id="SSF111369">
    <property type="entry name" value="HlyD-like secretion proteins"/>
    <property type="match status" value="2"/>
</dbReference>
<dbReference type="Pfam" id="PF25917">
    <property type="entry name" value="BSH_RND"/>
    <property type="match status" value="1"/>
</dbReference>
<feature type="domain" description="Multidrug resistance protein MdtA-like alpha-helical hairpin" evidence="5">
    <location>
        <begin position="135"/>
        <end position="198"/>
    </location>
</feature>
<feature type="coiled-coil region" evidence="3">
    <location>
        <begin position="135"/>
        <end position="223"/>
    </location>
</feature>
<name>L0DM05_SINAD</name>
<organism evidence="9 10">
    <name type="scientific">Singulisphaera acidiphila (strain ATCC BAA-1392 / DSM 18658 / VKM B-2454 / MOB10)</name>
    <dbReference type="NCBI Taxonomy" id="886293"/>
    <lineage>
        <taxon>Bacteria</taxon>
        <taxon>Pseudomonadati</taxon>
        <taxon>Planctomycetota</taxon>
        <taxon>Planctomycetia</taxon>
        <taxon>Isosphaerales</taxon>
        <taxon>Isosphaeraceae</taxon>
        <taxon>Singulisphaera</taxon>
    </lineage>
</organism>
<dbReference type="Gene3D" id="2.40.30.170">
    <property type="match status" value="1"/>
</dbReference>
<dbReference type="GO" id="GO:0005886">
    <property type="term" value="C:plasma membrane"/>
    <property type="evidence" value="ECO:0007669"/>
    <property type="project" value="TreeGrafter"/>
</dbReference>
<sequence length="465" mass="49729">MSHHDRPRTRLARRVLSVSTAAIAILALVGCQKPVAPAPPPPPTVGVVESKRMSIPVLVTPNGTTRALEDVTIRARVRGFLTERHFDEGAFVKKGQLLLVIDEEPYKIALLLARARQAEAAAALRKSEVSKGREVALAQLELDRAQLLLANIQERRSRSLLARNAGSSEELDKAEADRKKWEAQVEADRANHEQASADFEVGIASARAQVAAANATVRDAELNLGYCRMVAPIDGRIGQAKVKVGNLVGPDAMGGGSFSDLATIQQLDPIGIDIRLSSRDLDRTRELIDQGLDVRLARSGPTGELEFPQVGTCYFIDNSIDETTSTFLAKARMPNPGGRLLPGEYVKLRLVVDRLENAIVVPAPSVMETEVGTIVHVVDGKGKVAVRKVDAAQTYEGMRVITKGLESGVSVIVEGLQSIRPGIVVKTAPAALARKTSEGSKITSALSSGAHTSQVESNLAGPPKS</sequence>
<dbReference type="STRING" id="886293.Sinac_5733"/>
<proteinExistence type="inferred from homology"/>
<keyword evidence="10" id="KW-1185">Reference proteome</keyword>
<evidence type="ECO:0000256" key="4">
    <source>
        <dbReference type="SAM" id="MobiDB-lite"/>
    </source>
</evidence>
<dbReference type="Pfam" id="PF25944">
    <property type="entry name" value="Beta-barrel_RND"/>
    <property type="match status" value="1"/>
</dbReference>
<evidence type="ECO:0000256" key="3">
    <source>
        <dbReference type="SAM" id="Coils"/>
    </source>
</evidence>
<dbReference type="OrthoDB" id="251016at2"/>
<reference evidence="9 10" key="1">
    <citation type="submission" date="2012-02" db="EMBL/GenBank/DDBJ databases">
        <title>Complete sequence of chromosome of Singulisphaera acidiphila DSM 18658.</title>
        <authorList>
            <consortium name="US DOE Joint Genome Institute (JGI-PGF)"/>
            <person name="Lucas S."/>
            <person name="Copeland A."/>
            <person name="Lapidus A."/>
            <person name="Glavina del Rio T."/>
            <person name="Dalin E."/>
            <person name="Tice H."/>
            <person name="Bruce D."/>
            <person name="Goodwin L."/>
            <person name="Pitluck S."/>
            <person name="Peters L."/>
            <person name="Ovchinnikova G."/>
            <person name="Chertkov O."/>
            <person name="Kyrpides N."/>
            <person name="Mavromatis K."/>
            <person name="Ivanova N."/>
            <person name="Brettin T."/>
            <person name="Detter J.C."/>
            <person name="Han C."/>
            <person name="Larimer F."/>
            <person name="Land M."/>
            <person name="Hauser L."/>
            <person name="Markowitz V."/>
            <person name="Cheng J.-F."/>
            <person name="Hugenholtz P."/>
            <person name="Woyke T."/>
            <person name="Wu D."/>
            <person name="Tindall B."/>
            <person name="Pomrenke H."/>
            <person name="Brambilla E."/>
            <person name="Klenk H.-P."/>
            <person name="Eisen J.A."/>
        </authorList>
    </citation>
    <scope>NUCLEOTIDE SEQUENCE [LARGE SCALE GENOMIC DNA]</scope>
    <source>
        <strain evidence="10">ATCC BAA-1392 / DSM 18658 / VKM B-2454 / MOB10</strain>
    </source>
</reference>
<dbReference type="Gene3D" id="2.40.420.20">
    <property type="match status" value="1"/>
</dbReference>
<dbReference type="InterPro" id="IPR058626">
    <property type="entry name" value="MdtA-like_b-barrel"/>
</dbReference>
<dbReference type="Gene3D" id="2.40.50.100">
    <property type="match status" value="2"/>
</dbReference>
<dbReference type="NCBIfam" id="TIGR01730">
    <property type="entry name" value="RND_mfp"/>
    <property type="match status" value="1"/>
</dbReference>
<feature type="compositionally biased region" description="Polar residues" evidence="4">
    <location>
        <begin position="443"/>
        <end position="457"/>
    </location>
</feature>
<dbReference type="Proteomes" id="UP000010798">
    <property type="component" value="Chromosome"/>
</dbReference>
<dbReference type="RefSeq" id="WP_015248960.1">
    <property type="nucleotide sequence ID" value="NC_019892.1"/>
</dbReference>
<dbReference type="AlphaFoldDB" id="L0DM05"/>
<dbReference type="Pfam" id="PF25967">
    <property type="entry name" value="RND-MFP_C"/>
    <property type="match status" value="1"/>
</dbReference>
<evidence type="ECO:0000259" key="7">
    <source>
        <dbReference type="Pfam" id="PF25944"/>
    </source>
</evidence>
<dbReference type="EMBL" id="CP003364">
    <property type="protein sequence ID" value="AGA29863.1"/>
    <property type="molecule type" value="Genomic_DNA"/>
</dbReference>
<protein>
    <submittedName>
        <fullName evidence="9">RND family efflux transporter, MFP subunit</fullName>
    </submittedName>
</protein>
<dbReference type="PROSITE" id="PS51257">
    <property type="entry name" value="PROKAR_LIPOPROTEIN"/>
    <property type="match status" value="1"/>
</dbReference>
<dbReference type="HOGENOM" id="CLU_018816_2_1_0"/>
<evidence type="ECO:0000259" key="5">
    <source>
        <dbReference type="Pfam" id="PF25876"/>
    </source>
</evidence>
<dbReference type="Gene3D" id="1.10.287.470">
    <property type="entry name" value="Helix hairpin bin"/>
    <property type="match status" value="2"/>
</dbReference>
<comment type="subcellular location">
    <subcellularLocation>
        <location evidence="1">Cell envelope</location>
    </subcellularLocation>
</comment>
<evidence type="ECO:0000256" key="2">
    <source>
        <dbReference type="ARBA" id="ARBA00009477"/>
    </source>
</evidence>
<dbReference type="GO" id="GO:0022857">
    <property type="term" value="F:transmembrane transporter activity"/>
    <property type="evidence" value="ECO:0007669"/>
    <property type="project" value="InterPro"/>
</dbReference>
<dbReference type="InterPro" id="IPR058624">
    <property type="entry name" value="MdtA-like_HH"/>
</dbReference>
<evidence type="ECO:0000259" key="8">
    <source>
        <dbReference type="Pfam" id="PF25967"/>
    </source>
</evidence>
<dbReference type="PANTHER" id="PTHR30158">
    <property type="entry name" value="ACRA/E-RELATED COMPONENT OF DRUG EFFLUX TRANSPORTER"/>
    <property type="match status" value="1"/>
</dbReference>
<dbReference type="InterPro" id="IPR006143">
    <property type="entry name" value="RND_pump_MFP"/>
</dbReference>
<feature type="domain" description="Multidrug resistance protein MdtA-like C-terminal permuted SH3" evidence="8">
    <location>
        <begin position="357"/>
        <end position="417"/>
    </location>
</feature>
<keyword evidence="3" id="KW-0175">Coiled coil</keyword>
<dbReference type="Pfam" id="PF25876">
    <property type="entry name" value="HH_MFP_RND"/>
    <property type="match status" value="1"/>
</dbReference>
<dbReference type="InterPro" id="IPR058627">
    <property type="entry name" value="MdtA-like_C"/>
</dbReference>
<feature type="region of interest" description="Disordered" evidence="4">
    <location>
        <begin position="443"/>
        <end position="465"/>
    </location>
</feature>
<evidence type="ECO:0000259" key="6">
    <source>
        <dbReference type="Pfam" id="PF25917"/>
    </source>
</evidence>
<comment type="similarity">
    <text evidence="2">Belongs to the membrane fusion protein (MFP) (TC 8.A.1) family.</text>
</comment>
<evidence type="ECO:0000313" key="9">
    <source>
        <dbReference type="EMBL" id="AGA29863.1"/>
    </source>
</evidence>
<evidence type="ECO:0000313" key="10">
    <source>
        <dbReference type="Proteomes" id="UP000010798"/>
    </source>
</evidence>
<feature type="domain" description="Multidrug resistance protein MdtA-like beta-barrel" evidence="7">
    <location>
        <begin position="269"/>
        <end position="353"/>
    </location>
</feature>
<dbReference type="GO" id="GO:0046677">
    <property type="term" value="P:response to antibiotic"/>
    <property type="evidence" value="ECO:0007669"/>
    <property type="project" value="TreeGrafter"/>
</dbReference>
<dbReference type="InterPro" id="IPR058625">
    <property type="entry name" value="MdtA-like_BSH"/>
</dbReference>
<dbReference type="eggNOG" id="COG0845">
    <property type="taxonomic scope" value="Bacteria"/>
</dbReference>
<feature type="domain" description="Multidrug resistance protein MdtA-like barrel-sandwich hybrid" evidence="6">
    <location>
        <begin position="70"/>
        <end position="248"/>
    </location>
</feature>